<accession>A0AAN7A359</accession>
<proteinExistence type="predicted"/>
<name>A0AAN7A359_9PEZI</name>
<dbReference type="EMBL" id="MU866524">
    <property type="protein sequence ID" value="KAK4171670.1"/>
    <property type="molecule type" value="Genomic_DNA"/>
</dbReference>
<keyword evidence="2" id="KW-1185">Reference proteome</keyword>
<gene>
    <name evidence="1" type="ORF">QBC36DRAFT_315566</name>
</gene>
<dbReference type="Proteomes" id="UP001302321">
    <property type="component" value="Unassembled WGS sequence"/>
</dbReference>
<evidence type="ECO:0000313" key="2">
    <source>
        <dbReference type="Proteomes" id="UP001302321"/>
    </source>
</evidence>
<sequence length="409" mass="46713">MPGLRQGFRVNIDFGCVSLEVFFGVNRDHLPKNCFFVEIPVAHHGTGMRCDYHCEVQARAQEEGRPNQWTIPSYSANTAAEYKTFLTDEKQDPFVFALIGDEEEEEEANKNNKNDDDAAKPKCDDDKKCYCTQLYNSHPEYPYVMMRVAKSISEIRTTSGCIRLTITSGYDFEEADGWQEKWAVCEALGCFLKDDSYYMLASRCVPRVAKGLWQSTADNNDSIDDGDGADATWRLMGRMFLSMLTQFEQDGLLTKDGPVKNLGFIMAVWMSIPSNTRAYSLLVDSMLEPLGSMKDKNMKRSWPHSFDRQILTHARKHVITLKGLHNLDELIKGIECEGEADLPKPKDNTEKAIFFHYKRKLTRYKQRYKGVPHFMSIHVRKKKTTLKSLLGSDNLDLTAWTSAERKTAA</sequence>
<reference evidence="1" key="2">
    <citation type="submission" date="2023-05" db="EMBL/GenBank/DDBJ databases">
        <authorList>
            <consortium name="Lawrence Berkeley National Laboratory"/>
            <person name="Steindorff A."/>
            <person name="Hensen N."/>
            <person name="Bonometti L."/>
            <person name="Westerberg I."/>
            <person name="Brannstrom I.O."/>
            <person name="Guillou S."/>
            <person name="Cros-Aarteil S."/>
            <person name="Calhoun S."/>
            <person name="Haridas S."/>
            <person name="Kuo A."/>
            <person name="Mondo S."/>
            <person name="Pangilinan J."/>
            <person name="Riley R."/>
            <person name="Labutti K."/>
            <person name="Andreopoulos B."/>
            <person name="Lipzen A."/>
            <person name="Chen C."/>
            <person name="Yanf M."/>
            <person name="Daum C."/>
            <person name="Ng V."/>
            <person name="Clum A."/>
            <person name="Ohm R."/>
            <person name="Martin F."/>
            <person name="Silar P."/>
            <person name="Natvig D."/>
            <person name="Lalanne C."/>
            <person name="Gautier V."/>
            <person name="Ament-Velasquez S.L."/>
            <person name="Kruys A."/>
            <person name="Hutchinson M.I."/>
            <person name="Powell A.J."/>
            <person name="Barry K."/>
            <person name="Miller A.N."/>
            <person name="Grigoriev I.V."/>
            <person name="Debuchy R."/>
            <person name="Gladieux P."/>
            <person name="Thoren M.H."/>
            <person name="Johannesson H."/>
        </authorList>
    </citation>
    <scope>NUCLEOTIDE SEQUENCE</scope>
    <source>
        <strain evidence="1">CBS 892.96</strain>
    </source>
</reference>
<evidence type="ECO:0000313" key="1">
    <source>
        <dbReference type="EMBL" id="KAK4171670.1"/>
    </source>
</evidence>
<comment type="caution">
    <text evidence="1">The sequence shown here is derived from an EMBL/GenBank/DDBJ whole genome shotgun (WGS) entry which is preliminary data.</text>
</comment>
<protein>
    <submittedName>
        <fullName evidence="1">Uncharacterized protein</fullName>
    </submittedName>
</protein>
<reference evidence="1" key="1">
    <citation type="journal article" date="2023" name="Mol. Phylogenet. Evol.">
        <title>Genome-scale phylogeny and comparative genomics of the fungal order Sordariales.</title>
        <authorList>
            <person name="Hensen N."/>
            <person name="Bonometti L."/>
            <person name="Westerberg I."/>
            <person name="Brannstrom I.O."/>
            <person name="Guillou S."/>
            <person name="Cros-Aarteil S."/>
            <person name="Calhoun S."/>
            <person name="Haridas S."/>
            <person name="Kuo A."/>
            <person name="Mondo S."/>
            <person name="Pangilinan J."/>
            <person name="Riley R."/>
            <person name="LaButti K."/>
            <person name="Andreopoulos B."/>
            <person name="Lipzen A."/>
            <person name="Chen C."/>
            <person name="Yan M."/>
            <person name="Daum C."/>
            <person name="Ng V."/>
            <person name="Clum A."/>
            <person name="Steindorff A."/>
            <person name="Ohm R.A."/>
            <person name="Martin F."/>
            <person name="Silar P."/>
            <person name="Natvig D.O."/>
            <person name="Lalanne C."/>
            <person name="Gautier V."/>
            <person name="Ament-Velasquez S.L."/>
            <person name="Kruys A."/>
            <person name="Hutchinson M.I."/>
            <person name="Powell A.J."/>
            <person name="Barry K."/>
            <person name="Miller A.N."/>
            <person name="Grigoriev I.V."/>
            <person name="Debuchy R."/>
            <person name="Gladieux P."/>
            <person name="Hiltunen Thoren M."/>
            <person name="Johannesson H."/>
        </authorList>
    </citation>
    <scope>NUCLEOTIDE SEQUENCE</scope>
    <source>
        <strain evidence="1">CBS 892.96</strain>
    </source>
</reference>
<organism evidence="1 2">
    <name type="scientific">Triangularia setosa</name>
    <dbReference type="NCBI Taxonomy" id="2587417"/>
    <lineage>
        <taxon>Eukaryota</taxon>
        <taxon>Fungi</taxon>
        <taxon>Dikarya</taxon>
        <taxon>Ascomycota</taxon>
        <taxon>Pezizomycotina</taxon>
        <taxon>Sordariomycetes</taxon>
        <taxon>Sordariomycetidae</taxon>
        <taxon>Sordariales</taxon>
        <taxon>Podosporaceae</taxon>
        <taxon>Triangularia</taxon>
    </lineage>
</organism>
<dbReference type="AlphaFoldDB" id="A0AAN7A359"/>